<dbReference type="AlphaFoldDB" id="A0A3A6UBZ3"/>
<reference evidence="2 3" key="1">
    <citation type="submission" date="2018-09" db="EMBL/GenBank/DDBJ databases">
        <title>Phylogeny of the Shewanellaceae, and recommendation for two new genera, Pseudoshewanella and Parashewanella.</title>
        <authorList>
            <person name="Wang G."/>
        </authorList>
    </citation>
    <scope>NUCLEOTIDE SEQUENCE [LARGE SCALE GENOMIC DNA]</scope>
    <source>
        <strain evidence="2 3">KCTC 22492</strain>
    </source>
</reference>
<proteinExistence type="predicted"/>
<dbReference type="EMBL" id="QYYH01000007">
    <property type="protein sequence ID" value="RJY19134.1"/>
    <property type="molecule type" value="Genomic_DNA"/>
</dbReference>
<dbReference type="Proteomes" id="UP000273022">
    <property type="component" value="Unassembled WGS sequence"/>
</dbReference>
<protein>
    <submittedName>
        <fullName evidence="2">Uncharacterized protein</fullName>
    </submittedName>
</protein>
<keyword evidence="3" id="KW-1185">Reference proteome</keyword>
<dbReference type="RefSeq" id="WP_121851972.1">
    <property type="nucleotide sequence ID" value="NZ_CP037952.1"/>
</dbReference>
<name>A0A3A6UBZ3_9GAMM</name>
<evidence type="ECO:0000256" key="1">
    <source>
        <dbReference type="SAM" id="MobiDB-lite"/>
    </source>
</evidence>
<feature type="region of interest" description="Disordered" evidence="1">
    <location>
        <begin position="1"/>
        <end position="46"/>
    </location>
</feature>
<organism evidence="2 3">
    <name type="scientific">Parashewanella spongiae</name>
    <dbReference type="NCBI Taxonomy" id="342950"/>
    <lineage>
        <taxon>Bacteria</taxon>
        <taxon>Pseudomonadati</taxon>
        <taxon>Pseudomonadota</taxon>
        <taxon>Gammaproteobacteria</taxon>
        <taxon>Alteromonadales</taxon>
        <taxon>Shewanellaceae</taxon>
        <taxon>Parashewanella</taxon>
    </lineage>
</organism>
<sequence>MSTPIGGVESSKNFVIDNNSEHRKSCELKSPNPKVQSKPLQEGDVPTPHETVLQMQLNSTPSTTHLTVENMTGHAEQAGEMVFIPDDIGALSNVAREVKAVQATDSSSGILDAASKKRMQLGSSHLAPASCSSDNASSSQKCFHVIKKSDKDVKQKTNTSAFSGAGNQLLSKDGKRLTEKHQLIEKQQNDDIRQARIKYFTQS</sequence>
<evidence type="ECO:0000313" key="3">
    <source>
        <dbReference type="Proteomes" id="UP000273022"/>
    </source>
</evidence>
<comment type="caution">
    <text evidence="2">The sequence shown here is derived from an EMBL/GenBank/DDBJ whole genome shotgun (WGS) entry which is preliminary data.</text>
</comment>
<accession>A0A3A6UBZ3</accession>
<gene>
    <name evidence="2" type="ORF">D5R81_01925</name>
</gene>
<evidence type="ECO:0000313" key="2">
    <source>
        <dbReference type="EMBL" id="RJY19134.1"/>
    </source>
</evidence>